<keyword evidence="5 9" id="KW-1133">Transmembrane helix</keyword>
<dbReference type="Pfam" id="PF00122">
    <property type="entry name" value="E1-E2_ATPase"/>
    <property type="match status" value="1"/>
</dbReference>
<evidence type="ECO:0000256" key="4">
    <source>
        <dbReference type="ARBA" id="ARBA00022692"/>
    </source>
</evidence>
<evidence type="ECO:0000256" key="7">
    <source>
        <dbReference type="ARBA" id="ARBA00039103"/>
    </source>
</evidence>
<dbReference type="PROSITE" id="PS00154">
    <property type="entry name" value="ATPASE_E1_E2"/>
    <property type="match status" value="1"/>
</dbReference>
<keyword evidence="9" id="KW-0547">Nucleotide-binding</keyword>
<evidence type="ECO:0000256" key="5">
    <source>
        <dbReference type="ARBA" id="ARBA00022989"/>
    </source>
</evidence>
<evidence type="ECO:0000256" key="1">
    <source>
        <dbReference type="ARBA" id="ARBA00004141"/>
    </source>
</evidence>
<keyword evidence="4 9" id="KW-0812">Transmembrane</keyword>
<dbReference type="Pfam" id="PF00702">
    <property type="entry name" value="Hydrolase"/>
    <property type="match status" value="1"/>
</dbReference>
<feature type="transmembrane region" description="Helical" evidence="9">
    <location>
        <begin position="227"/>
        <end position="245"/>
    </location>
</feature>
<protein>
    <recommendedName>
        <fullName evidence="7">Cd(2+)-exporting ATPase</fullName>
        <ecNumber evidence="7">7.2.2.21</ecNumber>
    </recommendedName>
</protein>
<comment type="subcellular location">
    <subcellularLocation>
        <location evidence="9">Cell membrane</location>
    </subcellularLocation>
    <subcellularLocation>
        <location evidence="1">Membrane</location>
        <topology evidence="1">Multi-pass membrane protein</topology>
    </subcellularLocation>
</comment>
<dbReference type="InterPro" id="IPR001757">
    <property type="entry name" value="P_typ_ATPase"/>
</dbReference>
<dbReference type="SUPFAM" id="SSF56784">
    <property type="entry name" value="HAD-like"/>
    <property type="match status" value="1"/>
</dbReference>
<feature type="domain" description="P-type ATPase A" evidence="10">
    <location>
        <begin position="111"/>
        <end position="211"/>
    </location>
</feature>
<dbReference type="InterPro" id="IPR023299">
    <property type="entry name" value="ATPase_P-typ_cyto_dom_N"/>
</dbReference>
<evidence type="ECO:0000256" key="8">
    <source>
        <dbReference type="ARBA" id="ARBA00049338"/>
    </source>
</evidence>
<dbReference type="NCBIfam" id="TIGR01512">
    <property type="entry name" value="ATPase-IB2_Cd"/>
    <property type="match status" value="1"/>
</dbReference>
<keyword evidence="9" id="KW-0067">ATP-binding</keyword>
<keyword evidence="3" id="KW-0104">Cadmium</keyword>
<keyword evidence="12" id="KW-1185">Reference proteome</keyword>
<evidence type="ECO:0000313" key="11">
    <source>
        <dbReference type="EMBL" id="MFD2729226.1"/>
    </source>
</evidence>
<dbReference type="Gene3D" id="2.70.150.10">
    <property type="entry name" value="Calcium-transporting ATPase, cytoplasmic transduction domain A"/>
    <property type="match status" value="1"/>
</dbReference>
<comment type="caution">
    <text evidence="11">The sequence shown here is derived from an EMBL/GenBank/DDBJ whole genome shotgun (WGS) entry which is preliminary data.</text>
</comment>
<dbReference type="InterPro" id="IPR008250">
    <property type="entry name" value="ATPase_P-typ_transduc_dom_A_sf"/>
</dbReference>
<dbReference type="Gene3D" id="3.40.1110.10">
    <property type="entry name" value="Calcium-transporting ATPase, cytoplasmic domain N"/>
    <property type="match status" value="1"/>
</dbReference>
<comment type="caution">
    <text evidence="9">Lacks conserved residue(s) required for the propagation of feature annotation.</text>
</comment>
<dbReference type="EMBL" id="JBHUMO010000044">
    <property type="protein sequence ID" value="MFD2729226.1"/>
    <property type="molecule type" value="Genomic_DNA"/>
</dbReference>
<dbReference type="InterPro" id="IPR059000">
    <property type="entry name" value="ATPase_P-type_domA"/>
</dbReference>
<dbReference type="EC" id="7.2.2.21" evidence="7"/>
<proteinExistence type="inferred from homology"/>
<dbReference type="InterPro" id="IPR018303">
    <property type="entry name" value="ATPase_P-typ_P_site"/>
</dbReference>
<dbReference type="InterPro" id="IPR027256">
    <property type="entry name" value="P-typ_ATPase_IB"/>
</dbReference>
<dbReference type="SUPFAM" id="SSF81665">
    <property type="entry name" value="Calcium ATPase, transmembrane domain M"/>
    <property type="match status" value="1"/>
</dbReference>
<comment type="similarity">
    <text evidence="2 9">Belongs to the cation transport ATPase (P-type) (TC 3.A.3) family. Type IB subfamily.</text>
</comment>
<dbReference type="Proteomes" id="UP001597427">
    <property type="component" value="Unassembled WGS sequence"/>
</dbReference>
<dbReference type="PANTHER" id="PTHR48085">
    <property type="entry name" value="CADMIUM/ZINC-TRANSPORTING ATPASE HMA2-RELATED"/>
    <property type="match status" value="1"/>
</dbReference>
<feature type="transmembrane region" description="Helical" evidence="9">
    <location>
        <begin position="552"/>
        <end position="571"/>
    </location>
</feature>
<dbReference type="InterPro" id="IPR051014">
    <property type="entry name" value="Cation_Transport_ATPase_IB"/>
</dbReference>
<dbReference type="SUPFAM" id="SSF81653">
    <property type="entry name" value="Calcium ATPase, transduction domain A"/>
    <property type="match status" value="1"/>
</dbReference>
<dbReference type="PRINTS" id="PR00119">
    <property type="entry name" value="CATATPASE"/>
</dbReference>
<name>A0ABW5TJC3_9ENTE</name>
<evidence type="ECO:0000256" key="2">
    <source>
        <dbReference type="ARBA" id="ARBA00006024"/>
    </source>
</evidence>
<dbReference type="InterPro" id="IPR023298">
    <property type="entry name" value="ATPase_P-typ_TM_dom_sf"/>
</dbReference>
<reference evidence="12" key="1">
    <citation type="journal article" date="2019" name="Int. J. Syst. Evol. Microbiol.">
        <title>The Global Catalogue of Microorganisms (GCM) 10K type strain sequencing project: providing services to taxonomists for standard genome sequencing and annotation.</title>
        <authorList>
            <consortium name="The Broad Institute Genomics Platform"/>
            <consortium name="The Broad Institute Genome Sequencing Center for Infectious Disease"/>
            <person name="Wu L."/>
            <person name="Ma J."/>
        </authorList>
    </citation>
    <scope>NUCLEOTIDE SEQUENCE [LARGE SCALE GENOMIC DNA]</scope>
    <source>
        <strain evidence="12">TISTR 932</strain>
    </source>
</reference>
<accession>A0ABW5TJC3</accession>
<evidence type="ECO:0000256" key="3">
    <source>
        <dbReference type="ARBA" id="ARBA00022539"/>
    </source>
</evidence>
<keyword evidence="6 9" id="KW-0472">Membrane</keyword>
<dbReference type="NCBIfam" id="TIGR01525">
    <property type="entry name" value="ATPase-IB_hvy"/>
    <property type="match status" value="1"/>
</dbReference>
<keyword evidence="9" id="KW-1003">Cell membrane</keyword>
<dbReference type="NCBIfam" id="TIGR01494">
    <property type="entry name" value="ATPase_P-type"/>
    <property type="match status" value="1"/>
</dbReference>
<sequence>MKNYQRFLLTLAIGFTALAAQFVFHSATIAFYIIAITGGIIAIQMFIGMIETLRSGKYGVDILAITAIVATLAVGQYWASLVVLIMLTGGDSLEDYASRQASKELQALLSHSPQLAHVVRGTEIRDCKSEDVQIHDIVLVKPGELVPVDGVIKEGRTTVDESSLTGESLPVEKGIGDEVMSGSLNGDQAFRFKVTKVAADSQYQLLVKLVKESAEKPAKFVRLADRYAVPFTLIAYFIGGLAWFLSKDPVRFSEVLVVASPCPLILAAPVALVAGMSRSSRNGIVVKNGTTLEKLAAAKSFSFDKTGTITEGQLYIDHLSYTDDYTEKTFLQLVASAEQESSHVIARSIVREAKKAKLTLLPVTNLEEFTGQGVVCTIDGKEVKVGKSTFIGKKDVRRLENEVAVFVAVDGIFVGHLTMKDQLRKEARTTMDELRAEGVQSIHLLTGDKKAVANEIAQRVGIDVVHADCLPQEKIQFIKEIKANERPTVMVGDGVNDAPALSIADVGIAMGAHGSTAASESADVVILKDDLSKVAQAVQISKRTMVVAKQSVLIGIAICCILMLIASFGIIPTLLGAALQELIDTVAILSALRARKDSR</sequence>
<keyword evidence="9" id="KW-0479">Metal-binding</keyword>
<feature type="transmembrane region" description="Helical" evidence="9">
    <location>
        <begin position="29"/>
        <end position="50"/>
    </location>
</feature>
<dbReference type="Gene3D" id="3.40.50.1000">
    <property type="entry name" value="HAD superfamily/HAD-like"/>
    <property type="match status" value="1"/>
</dbReference>
<evidence type="ECO:0000256" key="6">
    <source>
        <dbReference type="ARBA" id="ARBA00023136"/>
    </source>
</evidence>
<comment type="catalytic activity">
    <reaction evidence="8">
        <text>Cd(2+)(in) + ATP + H2O = Cd(2+)(out) + ADP + phosphate + H(+)</text>
        <dbReference type="Rhea" id="RHEA:12132"/>
        <dbReference type="ChEBI" id="CHEBI:15377"/>
        <dbReference type="ChEBI" id="CHEBI:15378"/>
        <dbReference type="ChEBI" id="CHEBI:30616"/>
        <dbReference type="ChEBI" id="CHEBI:43474"/>
        <dbReference type="ChEBI" id="CHEBI:48775"/>
        <dbReference type="ChEBI" id="CHEBI:456216"/>
        <dbReference type="EC" id="7.2.2.21"/>
    </reaction>
</comment>
<evidence type="ECO:0000256" key="9">
    <source>
        <dbReference type="RuleBase" id="RU362081"/>
    </source>
</evidence>
<dbReference type="InterPro" id="IPR023214">
    <property type="entry name" value="HAD_sf"/>
</dbReference>
<evidence type="ECO:0000313" key="12">
    <source>
        <dbReference type="Proteomes" id="UP001597427"/>
    </source>
</evidence>
<dbReference type="RefSeq" id="WP_379981383.1">
    <property type="nucleotide sequence ID" value="NZ_JBHUMO010000044.1"/>
</dbReference>
<dbReference type="InterPro" id="IPR036412">
    <property type="entry name" value="HAD-like_sf"/>
</dbReference>
<dbReference type="PANTHER" id="PTHR48085:SF5">
    <property type="entry name" value="CADMIUM_ZINC-TRANSPORTING ATPASE HMA4-RELATED"/>
    <property type="match status" value="1"/>
</dbReference>
<gene>
    <name evidence="11" type="ORF">ACFSR0_07295</name>
</gene>
<dbReference type="CDD" id="cd07544">
    <property type="entry name" value="P-type_ATPase_HM"/>
    <property type="match status" value="1"/>
</dbReference>
<evidence type="ECO:0000259" key="10">
    <source>
        <dbReference type="Pfam" id="PF00122"/>
    </source>
</evidence>
<organism evidence="11 12">
    <name type="scientific">Enterococcus camelliae</name>
    <dbReference type="NCBI Taxonomy" id="453959"/>
    <lineage>
        <taxon>Bacteria</taxon>
        <taxon>Bacillati</taxon>
        <taxon>Bacillota</taxon>
        <taxon>Bacilli</taxon>
        <taxon>Lactobacillales</taxon>
        <taxon>Enterococcaceae</taxon>
        <taxon>Enterococcus</taxon>
    </lineage>
</organism>